<sequence>MPNYLKTKTQEKTRAKAVLEQAVAVHLAFREMLHVKRIWNLDYRLPGQPDVSSDQLSFIVQVFITLVQFFIYFELESITATQRTLCATGG</sequence>
<comment type="caution">
    <text evidence="1">The sequence shown here is derived from an EMBL/GenBank/DDBJ whole genome shotgun (WGS) entry which is preliminary data.</text>
</comment>
<accession>A0A9D4PJK9</accession>
<proteinExistence type="predicted"/>
<keyword evidence="2" id="KW-1185">Reference proteome</keyword>
<evidence type="ECO:0000313" key="2">
    <source>
        <dbReference type="Proteomes" id="UP000821837"/>
    </source>
</evidence>
<reference evidence="1" key="1">
    <citation type="journal article" date="2020" name="Cell">
        <title>Large-Scale Comparative Analyses of Tick Genomes Elucidate Their Genetic Diversity and Vector Capacities.</title>
        <authorList>
            <consortium name="Tick Genome and Microbiome Consortium (TIGMIC)"/>
            <person name="Jia N."/>
            <person name="Wang J."/>
            <person name="Shi W."/>
            <person name="Du L."/>
            <person name="Sun Y."/>
            <person name="Zhan W."/>
            <person name="Jiang J.F."/>
            <person name="Wang Q."/>
            <person name="Zhang B."/>
            <person name="Ji P."/>
            <person name="Bell-Sakyi L."/>
            <person name="Cui X.M."/>
            <person name="Yuan T.T."/>
            <person name="Jiang B.G."/>
            <person name="Yang W.F."/>
            <person name="Lam T.T."/>
            <person name="Chang Q.C."/>
            <person name="Ding S.J."/>
            <person name="Wang X.J."/>
            <person name="Zhu J.G."/>
            <person name="Ruan X.D."/>
            <person name="Zhao L."/>
            <person name="Wei J.T."/>
            <person name="Ye R.Z."/>
            <person name="Que T.C."/>
            <person name="Du C.H."/>
            <person name="Zhou Y.H."/>
            <person name="Cheng J.X."/>
            <person name="Dai P.F."/>
            <person name="Guo W.B."/>
            <person name="Han X.H."/>
            <person name="Huang E.J."/>
            <person name="Li L.F."/>
            <person name="Wei W."/>
            <person name="Gao Y.C."/>
            <person name="Liu J.Z."/>
            <person name="Shao H.Z."/>
            <person name="Wang X."/>
            <person name="Wang C.C."/>
            <person name="Yang T.C."/>
            <person name="Huo Q.B."/>
            <person name="Li W."/>
            <person name="Chen H.Y."/>
            <person name="Chen S.E."/>
            <person name="Zhou L.G."/>
            <person name="Ni X.B."/>
            <person name="Tian J.H."/>
            <person name="Sheng Y."/>
            <person name="Liu T."/>
            <person name="Pan Y.S."/>
            <person name="Xia L.Y."/>
            <person name="Li J."/>
            <person name="Zhao F."/>
            <person name="Cao W.C."/>
        </authorList>
    </citation>
    <scope>NUCLEOTIDE SEQUENCE</scope>
    <source>
        <strain evidence="1">Rsan-2018</strain>
    </source>
</reference>
<name>A0A9D4PJK9_RHISA</name>
<dbReference type="AlphaFoldDB" id="A0A9D4PJK9"/>
<evidence type="ECO:0000313" key="1">
    <source>
        <dbReference type="EMBL" id="KAH7943280.1"/>
    </source>
</evidence>
<organism evidence="1 2">
    <name type="scientific">Rhipicephalus sanguineus</name>
    <name type="common">Brown dog tick</name>
    <name type="synonym">Ixodes sanguineus</name>
    <dbReference type="NCBI Taxonomy" id="34632"/>
    <lineage>
        <taxon>Eukaryota</taxon>
        <taxon>Metazoa</taxon>
        <taxon>Ecdysozoa</taxon>
        <taxon>Arthropoda</taxon>
        <taxon>Chelicerata</taxon>
        <taxon>Arachnida</taxon>
        <taxon>Acari</taxon>
        <taxon>Parasitiformes</taxon>
        <taxon>Ixodida</taxon>
        <taxon>Ixodoidea</taxon>
        <taxon>Ixodidae</taxon>
        <taxon>Rhipicephalinae</taxon>
        <taxon>Rhipicephalus</taxon>
        <taxon>Rhipicephalus</taxon>
    </lineage>
</organism>
<protein>
    <submittedName>
        <fullName evidence="1">Uncharacterized protein</fullName>
    </submittedName>
</protein>
<reference evidence="1" key="2">
    <citation type="submission" date="2021-09" db="EMBL/GenBank/DDBJ databases">
        <authorList>
            <person name="Jia N."/>
            <person name="Wang J."/>
            <person name="Shi W."/>
            <person name="Du L."/>
            <person name="Sun Y."/>
            <person name="Zhan W."/>
            <person name="Jiang J."/>
            <person name="Wang Q."/>
            <person name="Zhang B."/>
            <person name="Ji P."/>
            <person name="Sakyi L.B."/>
            <person name="Cui X."/>
            <person name="Yuan T."/>
            <person name="Jiang B."/>
            <person name="Yang W."/>
            <person name="Lam T.T.-Y."/>
            <person name="Chang Q."/>
            <person name="Ding S."/>
            <person name="Wang X."/>
            <person name="Zhu J."/>
            <person name="Ruan X."/>
            <person name="Zhao L."/>
            <person name="Wei J."/>
            <person name="Que T."/>
            <person name="Du C."/>
            <person name="Cheng J."/>
            <person name="Dai P."/>
            <person name="Han X."/>
            <person name="Huang E."/>
            <person name="Gao Y."/>
            <person name="Liu J."/>
            <person name="Shao H."/>
            <person name="Ye R."/>
            <person name="Li L."/>
            <person name="Wei W."/>
            <person name="Wang X."/>
            <person name="Wang C."/>
            <person name="Huo Q."/>
            <person name="Li W."/>
            <person name="Guo W."/>
            <person name="Chen H."/>
            <person name="Chen S."/>
            <person name="Zhou L."/>
            <person name="Zhou L."/>
            <person name="Ni X."/>
            <person name="Tian J."/>
            <person name="Zhou Y."/>
            <person name="Sheng Y."/>
            <person name="Liu T."/>
            <person name="Pan Y."/>
            <person name="Xia L."/>
            <person name="Li J."/>
            <person name="Zhao F."/>
            <person name="Cao W."/>
        </authorList>
    </citation>
    <scope>NUCLEOTIDE SEQUENCE</scope>
    <source>
        <strain evidence="1">Rsan-2018</strain>
        <tissue evidence="1">Larvae</tissue>
    </source>
</reference>
<dbReference type="Proteomes" id="UP000821837">
    <property type="component" value="Unassembled WGS sequence"/>
</dbReference>
<gene>
    <name evidence="1" type="ORF">HPB52_006714</name>
</gene>
<dbReference type="EMBL" id="JABSTV010001253">
    <property type="protein sequence ID" value="KAH7943280.1"/>
    <property type="molecule type" value="Genomic_DNA"/>
</dbReference>